<sequence>MILVLLHRAWVLVYMTSIARLWSGGGTGRQVKYLGRHKPIMRPQLRVEAWTKIGDTGLLDHLLKHMAGKLALGGIETFGRLHNADGAMDYWLESADLVNIRKDTRVSNRPIWGATTWLEFGSLVNLQLRTQLVLEI</sequence>
<dbReference type="GO" id="GO:0007131">
    <property type="term" value="P:reciprocal meiotic recombination"/>
    <property type="evidence" value="ECO:0007669"/>
    <property type="project" value="InterPro"/>
</dbReference>
<feature type="signal peptide" evidence="1">
    <location>
        <begin position="1"/>
        <end position="21"/>
    </location>
</feature>
<dbReference type="PANTHER" id="PTHR46740">
    <property type="entry name" value="PROTEIN DYAD"/>
    <property type="match status" value="1"/>
</dbReference>
<gene>
    <name evidence="3" type="ORF">FPE_LOCUS19256</name>
</gene>
<keyword evidence="4" id="KW-1185">Reference proteome</keyword>
<dbReference type="InterPro" id="IPR059080">
    <property type="entry name" value="WHD_PTC1"/>
</dbReference>
<evidence type="ECO:0000259" key="2">
    <source>
        <dbReference type="Pfam" id="PF25874"/>
    </source>
</evidence>
<dbReference type="InterPro" id="IPR044221">
    <property type="entry name" value="DYAD/AMEIOTIC1"/>
</dbReference>
<feature type="chain" id="PRO_5041947237" description="PTC1-like winged helix-turn-helix domain-containing protein" evidence="1">
    <location>
        <begin position="22"/>
        <end position="136"/>
    </location>
</feature>
<dbReference type="Proteomes" id="UP000834106">
    <property type="component" value="Chromosome 12"/>
</dbReference>
<dbReference type="Pfam" id="PF25874">
    <property type="entry name" value="WHD_plant_repro"/>
    <property type="match status" value="1"/>
</dbReference>
<protein>
    <recommendedName>
        <fullName evidence="2">PTC1-like winged helix-turn-helix domain-containing protein</fullName>
    </recommendedName>
</protein>
<name>A0AAD1ZL40_9LAMI</name>
<dbReference type="AlphaFoldDB" id="A0AAD1ZL40"/>
<feature type="domain" description="PTC1-like winged helix-turn-helix" evidence="2">
    <location>
        <begin position="37"/>
        <end position="94"/>
    </location>
</feature>
<evidence type="ECO:0000256" key="1">
    <source>
        <dbReference type="SAM" id="SignalP"/>
    </source>
</evidence>
<evidence type="ECO:0000313" key="3">
    <source>
        <dbReference type="EMBL" id="CAI9771826.1"/>
    </source>
</evidence>
<dbReference type="GO" id="GO:0051177">
    <property type="term" value="P:meiotic sister chromatid cohesion"/>
    <property type="evidence" value="ECO:0007669"/>
    <property type="project" value="InterPro"/>
</dbReference>
<reference evidence="3" key="1">
    <citation type="submission" date="2023-05" db="EMBL/GenBank/DDBJ databases">
        <authorList>
            <person name="Huff M."/>
        </authorList>
    </citation>
    <scope>NUCLEOTIDE SEQUENCE</scope>
</reference>
<dbReference type="EMBL" id="OU503047">
    <property type="protein sequence ID" value="CAI9771826.1"/>
    <property type="molecule type" value="Genomic_DNA"/>
</dbReference>
<organism evidence="3 4">
    <name type="scientific">Fraxinus pennsylvanica</name>
    <dbReference type="NCBI Taxonomy" id="56036"/>
    <lineage>
        <taxon>Eukaryota</taxon>
        <taxon>Viridiplantae</taxon>
        <taxon>Streptophyta</taxon>
        <taxon>Embryophyta</taxon>
        <taxon>Tracheophyta</taxon>
        <taxon>Spermatophyta</taxon>
        <taxon>Magnoliopsida</taxon>
        <taxon>eudicotyledons</taxon>
        <taxon>Gunneridae</taxon>
        <taxon>Pentapetalae</taxon>
        <taxon>asterids</taxon>
        <taxon>lamiids</taxon>
        <taxon>Lamiales</taxon>
        <taxon>Oleaceae</taxon>
        <taxon>Oleeae</taxon>
        <taxon>Fraxinus</taxon>
    </lineage>
</organism>
<proteinExistence type="predicted"/>
<dbReference type="PANTHER" id="PTHR46740:SF2">
    <property type="entry name" value="PROTEIN DYAD"/>
    <property type="match status" value="1"/>
</dbReference>
<accession>A0AAD1ZL40</accession>
<evidence type="ECO:0000313" key="4">
    <source>
        <dbReference type="Proteomes" id="UP000834106"/>
    </source>
</evidence>
<keyword evidence="1" id="KW-0732">Signal</keyword>